<gene>
    <name evidence="1" type="ORF">ACFOW7_05700</name>
</gene>
<reference evidence="2" key="1">
    <citation type="journal article" date="2019" name="Int. J. Syst. Evol. Microbiol.">
        <title>The Global Catalogue of Microorganisms (GCM) 10K type strain sequencing project: providing services to taxonomists for standard genome sequencing and annotation.</title>
        <authorList>
            <consortium name="The Broad Institute Genomics Platform"/>
            <consortium name="The Broad Institute Genome Sequencing Center for Infectious Disease"/>
            <person name="Wu L."/>
            <person name="Ma J."/>
        </authorList>
    </citation>
    <scope>NUCLEOTIDE SEQUENCE [LARGE SCALE GENOMIC DNA]</scope>
    <source>
        <strain evidence="2">LMG 29894</strain>
    </source>
</reference>
<proteinExistence type="predicted"/>
<dbReference type="Proteomes" id="UP001595791">
    <property type="component" value="Unassembled WGS sequence"/>
</dbReference>
<dbReference type="EMBL" id="JBHSBU010000001">
    <property type="protein sequence ID" value="MFC4158854.1"/>
    <property type="molecule type" value="Genomic_DNA"/>
</dbReference>
<sequence length="82" mass="8686">MQDVFGADSLVFLRNCRQSRLAVGDLAGKPSNHPIENGFGRAKTAVSSVVRQLWTGEERQMLVKRETAAGGSAGGGFSMSMG</sequence>
<evidence type="ECO:0000313" key="2">
    <source>
        <dbReference type="Proteomes" id="UP001595791"/>
    </source>
</evidence>
<keyword evidence="2" id="KW-1185">Reference proteome</keyword>
<protein>
    <recommendedName>
        <fullName evidence="3">Transposase</fullName>
    </recommendedName>
</protein>
<evidence type="ECO:0000313" key="1">
    <source>
        <dbReference type="EMBL" id="MFC4158854.1"/>
    </source>
</evidence>
<evidence type="ECO:0008006" key="3">
    <source>
        <dbReference type="Google" id="ProtNLM"/>
    </source>
</evidence>
<dbReference type="RefSeq" id="WP_378161976.1">
    <property type="nucleotide sequence ID" value="NZ_JBHSBU010000001.1"/>
</dbReference>
<name>A0ABV8MLC0_9NEIS</name>
<accession>A0ABV8MLC0</accession>
<organism evidence="1 2">
    <name type="scientific">Chitinimonas lacunae</name>
    <dbReference type="NCBI Taxonomy" id="1963018"/>
    <lineage>
        <taxon>Bacteria</taxon>
        <taxon>Pseudomonadati</taxon>
        <taxon>Pseudomonadota</taxon>
        <taxon>Betaproteobacteria</taxon>
        <taxon>Neisseriales</taxon>
        <taxon>Chitinibacteraceae</taxon>
        <taxon>Chitinimonas</taxon>
    </lineage>
</organism>
<comment type="caution">
    <text evidence="1">The sequence shown here is derived from an EMBL/GenBank/DDBJ whole genome shotgun (WGS) entry which is preliminary data.</text>
</comment>